<dbReference type="SUPFAM" id="SSF51182">
    <property type="entry name" value="RmlC-like cupins"/>
    <property type="match status" value="2"/>
</dbReference>
<dbReference type="Gene3D" id="2.60.120.10">
    <property type="entry name" value="Jelly Rolls"/>
    <property type="match status" value="2"/>
</dbReference>
<dbReference type="PANTHER" id="PTHR35848:SF9">
    <property type="entry name" value="SLL1358 PROTEIN"/>
    <property type="match status" value="1"/>
</dbReference>
<reference evidence="4" key="1">
    <citation type="submission" date="2020-05" db="EMBL/GenBank/DDBJ databases">
        <title>Fertoebacter nigrum gen. nov., sp. nov., a new member of the family Rhodobacteraceae.</title>
        <authorList>
            <person name="Szuroczki S."/>
            <person name="Abbaszade G."/>
            <person name="Buni D."/>
            <person name="Schumann P."/>
            <person name="Toth E."/>
        </authorList>
    </citation>
    <scope>NUCLEOTIDE SEQUENCE</scope>
    <source>
        <strain evidence="4">RG-N-1a</strain>
    </source>
</reference>
<keyword evidence="1" id="KW-0479">Metal-binding</keyword>
<comment type="caution">
    <text evidence="4">The sequence shown here is derived from an EMBL/GenBank/DDBJ whole genome shotgun (WGS) entry which is preliminary data.</text>
</comment>
<evidence type="ECO:0000256" key="2">
    <source>
        <dbReference type="SAM" id="MobiDB-lite"/>
    </source>
</evidence>
<dbReference type="GO" id="GO:0046872">
    <property type="term" value="F:metal ion binding"/>
    <property type="evidence" value="ECO:0007669"/>
    <property type="project" value="UniProtKB-KW"/>
</dbReference>
<dbReference type="PANTHER" id="PTHR35848">
    <property type="entry name" value="OXALATE-BINDING PROTEIN"/>
    <property type="match status" value="1"/>
</dbReference>
<feature type="domain" description="Cupin type-2" evidence="3">
    <location>
        <begin position="42"/>
        <end position="112"/>
    </location>
</feature>
<feature type="compositionally biased region" description="Basic and acidic residues" evidence="2">
    <location>
        <begin position="298"/>
        <end position="318"/>
    </location>
</feature>
<evidence type="ECO:0000259" key="3">
    <source>
        <dbReference type="Pfam" id="PF07883"/>
    </source>
</evidence>
<dbReference type="InterPro" id="IPR051610">
    <property type="entry name" value="GPI/OXD"/>
</dbReference>
<dbReference type="InterPro" id="IPR011051">
    <property type="entry name" value="RmlC_Cupin_sf"/>
</dbReference>
<organism evidence="4 5">
    <name type="scientific">Fertoeibacter niger</name>
    <dbReference type="NCBI Taxonomy" id="2656921"/>
    <lineage>
        <taxon>Bacteria</taxon>
        <taxon>Pseudomonadati</taxon>
        <taxon>Pseudomonadota</taxon>
        <taxon>Alphaproteobacteria</taxon>
        <taxon>Rhodobacterales</taxon>
        <taxon>Paracoccaceae</taxon>
        <taxon>Fertoeibacter</taxon>
    </lineage>
</organism>
<evidence type="ECO:0000313" key="5">
    <source>
        <dbReference type="Proteomes" id="UP000484076"/>
    </source>
</evidence>
<dbReference type="AlphaFoldDB" id="A0A8X8KRC4"/>
<proteinExistence type="predicted"/>
<dbReference type="InterPro" id="IPR014710">
    <property type="entry name" value="RmlC-like_jellyroll"/>
</dbReference>
<dbReference type="InterPro" id="IPR013096">
    <property type="entry name" value="Cupin_2"/>
</dbReference>
<dbReference type="Proteomes" id="UP000484076">
    <property type="component" value="Unassembled WGS sequence"/>
</dbReference>
<gene>
    <name evidence="4" type="ORF">GEU84_011690</name>
</gene>
<dbReference type="RefSeq" id="WP_152825572.1">
    <property type="nucleotide sequence ID" value="NZ_WHUT02000006.1"/>
</dbReference>
<keyword evidence="5" id="KW-1185">Reference proteome</keyword>
<accession>A0A8X8KRC4</accession>
<feature type="domain" description="Cupin type-2" evidence="3">
    <location>
        <begin position="216"/>
        <end position="286"/>
    </location>
</feature>
<evidence type="ECO:0000313" key="4">
    <source>
        <dbReference type="EMBL" id="NUB45052.1"/>
    </source>
</evidence>
<protein>
    <submittedName>
        <fullName evidence="4">Cupin domain-containing protein</fullName>
    </submittedName>
</protein>
<dbReference type="EMBL" id="WHUT02000006">
    <property type="protein sequence ID" value="NUB45052.1"/>
    <property type="molecule type" value="Genomic_DNA"/>
</dbReference>
<dbReference type="CDD" id="cd02224">
    <property type="entry name" value="cupin_SPO2919-like"/>
    <property type="match status" value="2"/>
</dbReference>
<dbReference type="Pfam" id="PF07883">
    <property type="entry name" value="Cupin_2"/>
    <property type="match status" value="2"/>
</dbReference>
<name>A0A8X8KRC4_9RHOB</name>
<feature type="region of interest" description="Disordered" evidence="2">
    <location>
        <begin position="298"/>
        <end position="326"/>
    </location>
</feature>
<evidence type="ECO:0000256" key="1">
    <source>
        <dbReference type="ARBA" id="ARBA00022723"/>
    </source>
</evidence>
<sequence>MILRGTETAFVPRDADQAASMGALDRQDLSGAGGLTQFGVFVEVLYPGARSSDRHWHSMEDELVYMIAGEATVIDDTGPWPLRAGQAVCWPAGVANAHHLVNRGTAPCTCLVAGMRLRDDVVHYPDIGRTQRELGDNWQVEDASGHVLRGGPLPDHLRLARRLPLPEQGRAPLPPLVLAWVAEPDPVHPVLGGGAGPYSHAVIGDPGGLTQFGAHLEVLPPGSRAGFRHWHETEDEMVYLLSGDLVLVEDTESILRPGDAACWPAATPVGHSLENRGTTDASYLTIGTRNRTDTIHYPDHDLITHKDGPARRYTRRDGSPAPRSAT</sequence>